<dbReference type="Proteomes" id="UP000268059">
    <property type="component" value="Chromosome"/>
</dbReference>
<dbReference type="InParanoid" id="A0A3G9JEM4"/>
<gene>
    <name evidence="1" type="ORF">SG0102_17490</name>
</gene>
<reference evidence="1 2" key="1">
    <citation type="submission" date="2018-11" db="EMBL/GenBank/DDBJ databases">
        <title>Novel Erysipelotrichaceae bacterium isolated from small intestine of a swine.</title>
        <authorList>
            <person name="Kim J.S."/>
            <person name="Choe H."/>
            <person name="Lee Y.R."/>
            <person name="Kim K.M."/>
            <person name="Park D.S."/>
        </authorList>
    </citation>
    <scope>NUCLEOTIDE SEQUENCE [LARGE SCALE GENOMIC DNA]</scope>
    <source>
        <strain evidence="1 2">SG0102</strain>
    </source>
</reference>
<proteinExistence type="predicted"/>
<dbReference type="KEGG" id="ebm:SG0102_17490"/>
<name>A0A3G9JEM4_9FIRM</name>
<dbReference type="AlphaFoldDB" id="A0A3G9JEM4"/>
<accession>A0A3G9JEM4</accession>
<protein>
    <submittedName>
        <fullName evidence="1">Uncharacterized protein</fullName>
    </submittedName>
</protein>
<evidence type="ECO:0000313" key="2">
    <source>
        <dbReference type="Proteomes" id="UP000268059"/>
    </source>
</evidence>
<evidence type="ECO:0000313" key="1">
    <source>
        <dbReference type="EMBL" id="BBH26815.1"/>
    </source>
</evidence>
<sequence>MAGDTYIYKEIPESFIMMLESDLNYLKDHPDETRNPAFGSYALFQVYEEISRRGFYQVHIGKMKEELTLSSVPFVY</sequence>
<dbReference type="EMBL" id="AP019309">
    <property type="protein sequence ID" value="BBH26815.1"/>
    <property type="molecule type" value="Genomic_DNA"/>
</dbReference>
<organism evidence="1 2">
    <name type="scientific">Intestinibaculum porci</name>
    <dbReference type="NCBI Taxonomy" id="2487118"/>
    <lineage>
        <taxon>Bacteria</taxon>
        <taxon>Bacillati</taxon>
        <taxon>Bacillota</taxon>
        <taxon>Erysipelotrichia</taxon>
        <taxon>Erysipelotrichales</taxon>
        <taxon>Erysipelotrichaceae</taxon>
        <taxon>Intestinibaculum</taxon>
    </lineage>
</organism>
<keyword evidence="2" id="KW-1185">Reference proteome</keyword>